<keyword evidence="1" id="KW-0479">Metal-binding</keyword>
<keyword evidence="3" id="KW-0472">Membrane</keyword>
<sequence>MEKEKFGFWRGTRDRRLSLPFFHLSPLYLLLTDSLTLSLRSPSARHFLEFSRRFSFPPNTPNLPPACSDSRRSPDVLTLLQLISARSTETRGALVDLKFMSIAKPTTSNSLFAMKSKEENDSLDTIIKQAAKEPSISFSRAGDSPVPWIQLLHALDQQELPGWPLHSPIKVQMQKCDKCPREFCSSINYRRHIRVHHRLKKLDKDSSKNRELLGEFWDKLSPEEATEAISFKNVTLEEVPGSSIIKALTTLIRKPGFSPFPHIYLKAGSALLDIFQARPSRFPISSQELFSILDDASEKTFLSGTAISMQRYIFDGEAGKIGLESKNLVACTSFLVEQKLLKAWHADKDTEALRLQKLLVEEEEAAQRRQTELLERKRQKKLRQKELKEKDQRHGEKVDVTENIDETLEAVPLVETSSPSATFDSDTASSDMLDHACLSLESFQLSNMDVSADPESQTGVNFGHVDSVSGPNVERPVVQGNGSRRAVAQWQLSPKSQRGVPNGFHGGHSSQTLKHSSTKHHGNHRDARAASSGNRVWSRKPKPEYDGRSLKAGEQKEASEPDQIKNREVLIGSIPVNLGNCCQESNNQAGVHDDCLSEKGQMPKDNSQDKTNKPDLVQSGTNRSTVKLWRPVSRNGTKGPMPIQNGSKESDINVVAEKGNSQNPYSENCEGSCVVDGHNVGNGNDSTHPDETGRLGFSSHAAKDFLAQRWKDAIAADHVELVLFQDSEPPRCPENQNDREVAATHPSRFKRSILGNAENRLVNGEAFDLPTAGAAKVRRRTKHDKGVKIKYIPKPKKTADPTDLNHPEEREHVYKQQNDDVPASSLKYLNPKRGQTMETASRANRISFWQLNALIVMVVLAARGLVSPLDLAFPASIRLPFKRPAGLQRRGHNGQNRPGFRRRVGPRPADSVYISRETKKASKRLSRTCFYSLVKLLWTEWRFPIGFRRRLGFWRRFSLTQRGFSRLWIGLGTNSPKCVLVVVVTQLQKEECFLGEDLLLLTWCFGSFQEILLICENRLSGVGPTYNDITLSREQEQEQLQHELVKQSKTDPTSSKLKRFDHQRLAIIIVLSSSGMVSPGDMAFFVFPIPPSSQEPQFFNPRNKLLRLYIVLSVLIGLVLPIAYIFEGVLENDQLGIKAATPPVFLFACQLFMDGVVFGDRFSTPIRIFVPVLYNSKRIFTLVDWLRSEFSKQDEEVYGGSARRLYVGRVLAVVNLAFWSFNLFGCLLPVYLPKAFKKHYSAYSEVKD</sequence>
<gene>
    <name evidence="5" type="ORF">DVH24_024773</name>
</gene>
<reference evidence="5 6" key="1">
    <citation type="submission" date="2018-10" db="EMBL/GenBank/DDBJ databases">
        <title>A high-quality apple genome assembly.</title>
        <authorList>
            <person name="Hu J."/>
        </authorList>
    </citation>
    <scope>NUCLEOTIDE SEQUENCE [LARGE SCALE GENOMIC DNA]</scope>
    <source>
        <strain evidence="6">cv. HFTH1</strain>
        <tissue evidence="5">Young leaf</tissue>
    </source>
</reference>
<feature type="region of interest" description="Disordered" evidence="2">
    <location>
        <begin position="774"/>
        <end position="808"/>
    </location>
</feature>
<evidence type="ECO:0000313" key="5">
    <source>
        <dbReference type="EMBL" id="RXH95089.1"/>
    </source>
</evidence>
<keyword evidence="1" id="KW-0863">Zinc-finger</keyword>
<feature type="transmembrane region" description="Helical" evidence="3">
    <location>
        <begin position="1106"/>
        <end position="1126"/>
    </location>
</feature>
<dbReference type="GO" id="GO:0008270">
    <property type="term" value="F:zinc ion binding"/>
    <property type="evidence" value="ECO:0007669"/>
    <property type="project" value="UniProtKB-KW"/>
</dbReference>
<comment type="caution">
    <text evidence="5">The sequence shown here is derived from an EMBL/GenBank/DDBJ whole genome shotgun (WGS) entry which is preliminary data.</text>
</comment>
<name>A0A498JGX4_MALDO</name>
<evidence type="ECO:0000256" key="3">
    <source>
        <dbReference type="SAM" id="Phobius"/>
    </source>
</evidence>
<evidence type="ECO:0000256" key="2">
    <source>
        <dbReference type="SAM" id="MobiDB-lite"/>
    </source>
</evidence>
<dbReference type="Proteomes" id="UP000290289">
    <property type="component" value="Chromosome 7"/>
</dbReference>
<dbReference type="AlphaFoldDB" id="A0A498JGX4"/>
<keyword evidence="1" id="KW-0862">Zinc</keyword>
<dbReference type="PROSITE" id="PS00028">
    <property type="entry name" value="ZINC_FINGER_C2H2_1"/>
    <property type="match status" value="1"/>
</dbReference>
<dbReference type="EMBL" id="RDQH01000333">
    <property type="protein sequence ID" value="RXH95089.1"/>
    <property type="molecule type" value="Genomic_DNA"/>
</dbReference>
<keyword evidence="3" id="KW-1133">Transmembrane helix</keyword>
<dbReference type="STRING" id="3750.A0A498JGX4"/>
<evidence type="ECO:0000256" key="1">
    <source>
        <dbReference type="PROSITE-ProRule" id="PRU00042"/>
    </source>
</evidence>
<protein>
    <recommendedName>
        <fullName evidence="4">C2H2-type domain-containing protein</fullName>
    </recommendedName>
</protein>
<organism evidence="5 6">
    <name type="scientific">Malus domestica</name>
    <name type="common">Apple</name>
    <name type="synonym">Pyrus malus</name>
    <dbReference type="NCBI Taxonomy" id="3750"/>
    <lineage>
        <taxon>Eukaryota</taxon>
        <taxon>Viridiplantae</taxon>
        <taxon>Streptophyta</taxon>
        <taxon>Embryophyta</taxon>
        <taxon>Tracheophyta</taxon>
        <taxon>Spermatophyta</taxon>
        <taxon>Magnoliopsida</taxon>
        <taxon>eudicotyledons</taxon>
        <taxon>Gunneridae</taxon>
        <taxon>Pentapetalae</taxon>
        <taxon>rosids</taxon>
        <taxon>fabids</taxon>
        <taxon>Rosales</taxon>
        <taxon>Rosaceae</taxon>
        <taxon>Amygdaloideae</taxon>
        <taxon>Maleae</taxon>
        <taxon>Malus</taxon>
    </lineage>
</organism>
<keyword evidence="3" id="KW-0812">Transmembrane</keyword>
<dbReference type="InterPro" id="IPR013087">
    <property type="entry name" value="Znf_C2H2_type"/>
</dbReference>
<evidence type="ECO:0000259" key="4">
    <source>
        <dbReference type="PROSITE" id="PS50157"/>
    </source>
</evidence>
<dbReference type="PROSITE" id="PS50157">
    <property type="entry name" value="ZINC_FINGER_C2H2_2"/>
    <property type="match status" value="1"/>
</dbReference>
<dbReference type="PANTHER" id="PTHR36055">
    <property type="entry name" value="C2H2-LIKE ZINC FINGER PROTEIN"/>
    <property type="match status" value="1"/>
</dbReference>
<keyword evidence="6" id="KW-1185">Reference proteome</keyword>
<feature type="compositionally biased region" description="Basic and acidic residues" evidence="2">
    <location>
        <begin position="797"/>
        <end position="808"/>
    </location>
</feature>
<feature type="domain" description="C2H2-type" evidence="4">
    <location>
        <begin position="174"/>
        <end position="201"/>
    </location>
</feature>
<proteinExistence type="predicted"/>
<feature type="region of interest" description="Disordered" evidence="2">
    <location>
        <begin position="593"/>
        <end position="620"/>
    </location>
</feature>
<feature type="compositionally biased region" description="Basic and acidic residues" evidence="2">
    <location>
        <begin position="541"/>
        <end position="566"/>
    </location>
</feature>
<dbReference type="Pfam" id="PF24867">
    <property type="entry name" value="DUF7733"/>
    <property type="match status" value="1"/>
</dbReference>
<feature type="transmembrane region" description="Helical" evidence="3">
    <location>
        <begin position="1065"/>
        <end position="1086"/>
    </location>
</feature>
<evidence type="ECO:0000313" key="6">
    <source>
        <dbReference type="Proteomes" id="UP000290289"/>
    </source>
</evidence>
<feature type="compositionally biased region" description="Basic residues" evidence="2">
    <location>
        <begin position="776"/>
        <end position="785"/>
    </location>
</feature>
<dbReference type="InterPro" id="IPR056635">
    <property type="entry name" value="DUF7733"/>
</dbReference>
<accession>A0A498JGX4</accession>
<feature type="region of interest" description="Disordered" evidence="2">
    <location>
        <begin position="464"/>
        <end position="566"/>
    </location>
</feature>
<feature type="transmembrane region" description="Helical" evidence="3">
    <location>
        <begin position="1210"/>
        <end position="1232"/>
    </location>
</feature>
<dbReference type="PANTHER" id="PTHR36055:SF1">
    <property type="entry name" value="C2H2-LIKE ZINC FINGER PROTEIN"/>
    <property type="match status" value="1"/>
</dbReference>